<dbReference type="Gene3D" id="3.30.70.100">
    <property type="match status" value="1"/>
</dbReference>
<keyword evidence="3" id="KW-1185">Reference proteome</keyword>
<dbReference type="VEuPathDB" id="FungiDB:TSTA_021320"/>
<dbReference type="GeneID" id="8109389"/>
<reference evidence="3" key="1">
    <citation type="journal article" date="2015" name="Genome Announc.">
        <title>Genome sequence of the AIDS-associated pathogen Penicillium marneffei (ATCC18224) and its near taxonomic relative Talaromyces stipitatus (ATCC10500).</title>
        <authorList>
            <person name="Nierman W.C."/>
            <person name="Fedorova-Abrams N.D."/>
            <person name="Andrianopoulos A."/>
        </authorList>
    </citation>
    <scope>NUCLEOTIDE SEQUENCE [LARGE SCALE GENOMIC DNA]</scope>
    <source>
        <strain evidence="3">ATCC 10500 / CBS 375.48 / QM 6759 / NRRL 1006</strain>
    </source>
</reference>
<feature type="domain" description="ABM" evidence="1">
    <location>
        <begin position="6"/>
        <end position="97"/>
    </location>
</feature>
<accession>B8MH92</accession>
<proteinExistence type="predicted"/>
<sequence length="116" mass="13868">MSAEGISLQVTIWISPENVPKFLEAMRPVFEKVTAEPECTFFEIYQDPEEPGRISWVENWTKSAEWLLQNQIPKEYYKEYFAITEPMFIKPREFKILKRFGPPFTMWKRENGGLRE</sequence>
<name>B8MH92_TALSN</name>
<evidence type="ECO:0000313" key="2">
    <source>
        <dbReference type="EMBL" id="EED17071.1"/>
    </source>
</evidence>
<dbReference type="InParanoid" id="B8MH92"/>
<dbReference type="AlphaFoldDB" id="B8MH92"/>
<dbReference type="PhylomeDB" id="B8MH92"/>
<dbReference type="HOGENOM" id="CLU_147503_1_0_1"/>
<dbReference type="OMA" id="ITWVENW"/>
<dbReference type="PROSITE" id="PS51725">
    <property type="entry name" value="ABM"/>
    <property type="match status" value="1"/>
</dbReference>
<dbReference type="RefSeq" id="XP_002484305.1">
    <property type="nucleotide sequence ID" value="XM_002484260.1"/>
</dbReference>
<dbReference type="InterPro" id="IPR011008">
    <property type="entry name" value="Dimeric_a/b-barrel"/>
</dbReference>
<gene>
    <name evidence="2" type="ORF">TSTA_021320</name>
</gene>
<dbReference type="eggNOG" id="ENOG502S55M">
    <property type="taxonomic scope" value="Eukaryota"/>
</dbReference>
<dbReference type="SUPFAM" id="SSF54909">
    <property type="entry name" value="Dimeric alpha+beta barrel"/>
    <property type="match status" value="1"/>
</dbReference>
<organism evidence="2 3">
    <name type="scientific">Talaromyces stipitatus (strain ATCC 10500 / CBS 375.48 / QM 6759 / NRRL 1006)</name>
    <name type="common">Penicillium stipitatum</name>
    <dbReference type="NCBI Taxonomy" id="441959"/>
    <lineage>
        <taxon>Eukaryota</taxon>
        <taxon>Fungi</taxon>
        <taxon>Dikarya</taxon>
        <taxon>Ascomycota</taxon>
        <taxon>Pezizomycotina</taxon>
        <taxon>Eurotiomycetes</taxon>
        <taxon>Eurotiomycetidae</taxon>
        <taxon>Eurotiales</taxon>
        <taxon>Trichocomaceae</taxon>
        <taxon>Talaromyces</taxon>
        <taxon>Talaromyces sect. Talaromyces</taxon>
    </lineage>
</organism>
<dbReference type="Proteomes" id="UP000001745">
    <property type="component" value="Unassembled WGS sequence"/>
</dbReference>
<evidence type="ECO:0000259" key="1">
    <source>
        <dbReference type="PROSITE" id="PS51725"/>
    </source>
</evidence>
<protein>
    <recommendedName>
        <fullName evidence="1">ABM domain-containing protein</fullName>
    </recommendedName>
</protein>
<dbReference type="InterPro" id="IPR007138">
    <property type="entry name" value="ABM_dom"/>
</dbReference>
<dbReference type="OrthoDB" id="4126315at2759"/>
<evidence type="ECO:0000313" key="3">
    <source>
        <dbReference type="Proteomes" id="UP000001745"/>
    </source>
</evidence>
<dbReference type="Pfam" id="PF03992">
    <property type="entry name" value="ABM"/>
    <property type="match status" value="1"/>
</dbReference>
<dbReference type="EMBL" id="EQ962656">
    <property type="protein sequence ID" value="EED17071.1"/>
    <property type="molecule type" value="Genomic_DNA"/>
</dbReference>